<dbReference type="EMBL" id="JBHTJZ010000005">
    <property type="protein sequence ID" value="MFD0958913.1"/>
    <property type="molecule type" value="Genomic_DNA"/>
</dbReference>
<dbReference type="InterPro" id="IPR023203">
    <property type="entry name" value="TTHA0068_sf"/>
</dbReference>
<organism evidence="1 2">
    <name type="scientific">Paenibacillus chungangensis</name>
    <dbReference type="NCBI Taxonomy" id="696535"/>
    <lineage>
        <taxon>Bacteria</taxon>
        <taxon>Bacillati</taxon>
        <taxon>Bacillota</taxon>
        <taxon>Bacilli</taxon>
        <taxon>Bacillales</taxon>
        <taxon>Paenibacillaceae</taxon>
        <taxon>Paenibacillus</taxon>
    </lineage>
</organism>
<evidence type="ECO:0000313" key="1">
    <source>
        <dbReference type="EMBL" id="MFD0958913.1"/>
    </source>
</evidence>
<name>A0ABW3HN51_9BACL</name>
<sequence>MNHYPQAYIAYLTEFHATRDYFECHELLEEYWKEHPGDSRAELWVGLIQLAVGQYHERRGNRRGAVKMYESACRKLDNDDIRTLGLDRASLLAQLKRRMAAAANQGSSFEDMNLPIQDDELLSHCLVRSSRLALEWGYPSKMDDESLVHRHRLRDRTNVLEARSKALRERRERRERSL</sequence>
<dbReference type="PANTHER" id="PTHR34796:SF1">
    <property type="entry name" value="EXPRESSED PROTEIN"/>
    <property type="match status" value="1"/>
</dbReference>
<dbReference type="RefSeq" id="WP_377562741.1">
    <property type="nucleotide sequence ID" value="NZ_JBHTJZ010000005.1"/>
</dbReference>
<protein>
    <submittedName>
        <fullName evidence="1">DUF309 domain-containing protein</fullName>
    </submittedName>
</protein>
<dbReference type="Pfam" id="PF03745">
    <property type="entry name" value="DUF309"/>
    <property type="match status" value="1"/>
</dbReference>
<dbReference type="PANTHER" id="PTHR34796">
    <property type="entry name" value="EXPRESSED PROTEIN"/>
    <property type="match status" value="1"/>
</dbReference>
<dbReference type="Gene3D" id="1.10.3450.10">
    <property type="entry name" value="TTHA0068-like"/>
    <property type="match status" value="1"/>
</dbReference>
<proteinExistence type="predicted"/>
<dbReference type="SUPFAM" id="SSF140663">
    <property type="entry name" value="TTHA0068-like"/>
    <property type="match status" value="1"/>
</dbReference>
<gene>
    <name evidence="1" type="ORF">ACFQ2I_05855</name>
</gene>
<keyword evidence="2" id="KW-1185">Reference proteome</keyword>
<reference evidence="2" key="1">
    <citation type="journal article" date="2019" name="Int. J. Syst. Evol. Microbiol.">
        <title>The Global Catalogue of Microorganisms (GCM) 10K type strain sequencing project: providing services to taxonomists for standard genome sequencing and annotation.</title>
        <authorList>
            <consortium name="The Broad Institute Genomics Platform"/>
            <consortium name="The Broad Institute Genome Sequencing Center for Infectious Disease"/>
            <person name="Wu L."/>
            <person name="Ma J."/>
        </authorList>
    </citation>
    <scope>NUCLEOTIDE SEQUENCE [LARGE SCALE GENOMIC DNA]</scope>
    <source>
        <strain evidence="2">CCUG 59129</strain>
    </source>
</reference>
<dbReference type="Proteomes" id="UP001596989">
    <property type="component" value="Unassembled WGS sequence"/>
</dbReference>
<dbReference type="InterPro" id="IPR005500">
    <property type="entry name" value="DUF309"/>
</dbReference>
<accession>A0ABW3HN51</accession>
<comment type="caution">
    <text evidence="1">The sequence shown here is derived from an EMBL/GenBank/DDBJ whole genome shotgun (WGS) entry which is preliminary data.</text>
</comment>
<evidence type="ECO:0000313" key="2">
    <source>
        <dbReference type="Proteomes" id="UP001596989"/>
    </source>
</evidence>